<evidence type="ECO:0000256" key="6">
    <source>
        <dbReference type="SAM" id="Phobius"/>
    </source>
</evidence>
<feature type="transmembrane region" description="Helical" evidence="6">
    <location>
        <begin position="309"/>
        <end position="330"/>
    </location>
</feature>
<feature type="transmembrane region" description="Helical" evidence="6">
    <location>
        <begin position="12"/>
        <end position="36"/>
    </location>
</feature>
<dbReference type="RefSeq" id="WP_111417960.1">
    <property type="nucleotide sequence ID" value="NZ_NPEX01000021.1"/>
</dbReference>
<dbReference type="PANTHER" id="PTHR23538">
    <property type="entry name" value="44.5 KD BACTERIOCHLOROPHYLL SYNTHASE SUBUNIT"/>
    <property type="match status" value="1"/>
</dbReference>
<evidence type="ECO:0000256" key="4">
    <source>
        <dbReference type="ARBA" id="ARBA00022989"/>
    </source>
</evidence>
<evidence type="ECO:0000256" key="5">
    <source>
        <dbReference type="ARBA" id="ARBA00023136"/>
    </source>
</evidence>
<evidence type="ECO:0000256" key="3">
    <source>
        <dbReference type="ARBA" id="ARBA00022692"/>
    </source>
</evidence>
<accession>A0A327L2Q4</accession>
<keyword evidence="8" id="KW-1185">Reference proteome</keyword>
<feature type="transmembrane region" description="Helical" evidence="6">
    <location>
        <begin position="342"/>
        <end position="363"/>
    </location>
</feature>
<dbReference type="CDD" id="cd06176">
    <property type="entry name" value="MFS_BCD_PucC-like"/>
    <property type="match status" value="1"/>
</dbReference>
<dbReference type="SUPFAM" id="SSF103473">
    <property type="entry name" value="MFS general substrate transporter"/>
    <property type="match status" value="1"/>
</dbReference>
<dbReference type="PIRSF" id="PIRSF016565">
    <property type="entry name" value="PucC"/>
    <property type="match status" value="1"/>
</dbReference>
<dbReference type="Pfam" id="PF03209">
    <property type="entry name" value="PUCC"/>
    <property type="match status" value="1"/>
</dbReference>
<keyword evidence="4 6" id="KW-1133">Transmembrane helix</keyword>
<name>A0A327L2Q4_9BRAD</name>
<feature type="transmembrane region" description="Helical" evidence="6">
    <location>
        <begin position="183"/>
        <end position="205"/>
    </location>
</feature>
<dbReference type="GO" id="GO:0016020">
    <property type="term" value="C:membrane"/>
    <property type="evidence" value="ECO:0007669"/>
    <property type="project" value="UniProtKB-SubCell"/>
</dbReference>
<feature type="transmembrane region" description="Helical" evidence="6">
    <location>
        <begin position="48"/>
        <end position="65"/>
    </location>
</feature>
<dbReference type="AlphaFoldDB" id="A0A327L2Q4"/>
<protein>
    <submittedName>
        <fullName evidence="7">MFS transporter</fullName>
    </submittedName>
</protein>
<dbReference type="InterPro" id="IPR004896">
    <property type="entry name" value="PucC-rel"/>
</dbReference>
<feature type="transmembrane region" description="Helical" evidence="6">
    <location>
        <begin position="151"/>
        <end position="171"/>
    </location>
</feature>
<sequence>MTQALSGAPSGAPLGLLGIVRLGLVQTALGAVVVLTTSTLNRVMVVEFALPAMLPGALVAIHYAVQVLRPRWGYGSDAGGRATPWIIGGMATLALSGAAAAVGTALLGTSVILGVAIAALAFLGIGVGVGAAGTSLLVLLAKRVDPDRRAAAATIVWVMMIVGFIVTAGGAGHLLDPFSPARLVAVAASVSAIAIVVSIAAVWGIEGDGAAAPVAAAGPSRKTPFREALAQVWAEPEARRFSVFVFVSMLAYSAQDLILEPFAGTVFGFSPGDSTKLSGVQHSGVLIGMVMVGIAGTGRFGRVLASMRYWCIGGCIASAVALASLALGAFAGPGWPLRACVFMLGLTNGAYAVAAIGSMMGLASNGREHREGVRMGLWGAAQAISFGIGGFAGTLASDVARALLGSPVSAYATVFALEAALFLVSAVLAARVHPGRIRERTIEMTQGDEVYAPAEAGR</sequence>
<evidence type="ECO:0000256" key="2">
    <source>
        <dbReference type="ARBA" id="ARBA00008412"/>
    </source>
</evidence>
<feature type="transmembrane region" description="Helical" evidence="6">
    <location>
        <begin position="112"/>
        <end position="139"/>
    </location>
</feature>
<keyword evidence="3 6" id="KW-0812">Transmembrane</keyword>
<dbReference type="PANTHER" id="PTHR23538:SF1">
    <property type="entry name" value="44.5 KD BACTERIOCHLOROPHYLL SYNTHASE SUBUNIT"/>
    <property type="match status" value="1"/>
</dbReference>
<evidence type="ECO:0000256" key="1">
    <source>
        <dbReference type="ARBA" id="ARBA00004141"/>
    </source>
</evidence>
<gene>
    <name evidence="7" type="ORF">CH341_05110</name>
</gene>
<feature type="transmembrane region" description="Helical" evidence="6">
    <location>
        <begin position="85"/>
        <end position="106"/>
    </location>
</feature>
<feature type="transmembrane region" description="Helical" evidence="6">
    <location>
        <begin position="408"/>
        <end position="430"/>
    </location>
</feature>
<dbReference type="EMBL" id="NPEX01000021">
    <property type="protein sequence ID" value="RAI45219.1"/>
    <property type="molecule type" value="Genomic_DNA"/>
</dbReference>
<feature type="transmembrane region" description="Helical" evidence="6">
    <location>
        <begin position="279"/>
        <end position="297"/>
    </location>
</feature>
<feature type="transmembrane region" description="Helical" evidence="6">
    <location>
        <begin position="241"/>
        <end position="259"/>
    </location>
</feature>
<comment type="caution">
    <text evidence="7">The sequence shown here is derived from an EMBL/GenBank/DDBJ whole genome shotgun (WGS) entry which is preliminary data.</text>
</comment>
<comment type="subcellular location">
    <subcellularLocation>
        <location evidence="1">Membrane</location>
        <topology evidence="1">Multi-pass membrane protein</topology>
    </subcellularLocation>
</comment>
<evidence type="ECO:0000313" key="8">
    <source>
        <dbReference type="Proteomes" id="UP000249130"/>
    </source>
</evidence>
<keyword evidence="5 6" id="KW-0472">Membrane</keyword>
<dbReference type="InterPro" id="IPR036259">
    <property type="entry name" value="MFS_trans_sf"/>
</dbReference>
<feature type="transmembrane region" description="Helical" evidence="6">
    <location>
        <begin position="375"/>
        <end position="396"/>
    </location>
</feature>
<dbReference type="OrthoDB" id="5800821at2"/>
<proteinExistence type="inferred from homology"/>
<organism evidence="7 8">
    <name type="scientific">Rhodoplanes roseus</name>
    <dbReference type="NCBI Taxonomy" id="29409"/>
    <lineage>
        <taxon>Bacteria</taxon>
        <taxon>Pseudomonadati</taxon>
        <taxon>Pseudomonadota</taxon>
        <taxon>Alphaproteobacteria</taxon>
        <taxon>Hyphomicrobiales</taxon>
        <taxon>Nitrobacteraceae</taxon>
        <taxon>Rhodoplanes</taxon>
    </lineage>
</organism>
<dbReference type="InterPro" id="IPR026036">
    <property type="entry name" value="PucC"/>
</dbReference>
<dbReference type="Gene3D" id="1.20.1250.20">
    <property type="entry name" value="MFS general substrate transporter like domains"/>
    <property type="match status" value="1"/>
</dbReference>
<dbReference type="Proteomes" id="UP000249130">
    <property type="component" value="Unassembled WGS sequence"/>
</dbReference>
<evidence type="ECO:0000313" key="7">
    <source>
        <dbReference type="EMBL" id="RAI45219.1"/>
    </source>
</evidence>
<comment type="similarity">
    <text evidence="2">Belongs to the PucC family.</text>
</comment>
<reference evidence="7 8" key="1">
    <citation type="submission" date="2017-07" db="EMBL/GenBank/DDBJ databases">
        <title>Draft Genome Sequences of Select Purple Nonsulfur Bacteria.</title>
        <authorList>
            <person name="Lasarre B."/>
            <person name="Mckinlay J.B."/>
        </authorList>
    </citation>
    <scope>NUCLEOTIDE SEQUENCE [LARGE SCALE GENOMIC DNA]</scope>
    <source>
        <strain evidence="7 8">DSM 5909</strain>
    </source>
</reference>